<dbReference type="EMBL" id="VYXQ01000033">
    <property type="protein sequence ID" value="KAA9354533.1"/>
    <property type="molecule type" value="Genomic_DNA"/>
</dbReference>
<keyword evidence="2" id="KW-1185">Reference proteome</keyword>
<dbReference type="PANTHER" id="PTHR37549:SF1">
    <property type="entry name" value="LIPOPROTEIN LPRI"/>
    <property type="match status" value="1"/>
</dbReference>
<organism evidence="1 2">
    <name type="scientific">Ochrobactrum quorumnocens</name>
    <dbReference type="NCBI Taxonomy" id="271865"/>
    <lineage>
        <taxon>Bacteria</taxon>
        <taxon>Pseudomonadati</taxon>
        <taxon>Pseudomonadota</taxon>
        <taxon>Alphaproteobacteria</taxon>
        <taxon>Hyphomicrobiales</taxon>
        <taxon>Brucellaceae</taxon>
        <taxon>Brucella/Ochrobactrum group</taxon>
        <taxon>Ochrobactrum</taxon>
    </lineage>
</organism>
<gene>
    <name evidence="1" type="ORF">F3W84_22310</name>
</gene>
<evidence type="ECO:0008006" key="3">
    <source>
        <dbReference type="Google" id="ProtNLM"/>
    </source>
</evidence>
<evidence type="ECO:0000313" key="1">
    <source>
        <dbReference type="EMBL" id="KAA9354533.1"/>
    </source>
</evidence>
<accession>A0A5N1JKB7</accession>
<dbReference type="InterPro" id="IPR052755">
    <property type="entry name" value="Lysozyme_Inhibitor_LprI"/>
</dbReference>
<sequence length="438" mass="49802">MLLLFLCGLYPGHAQGIDCSHAHKPVERQICQSKPLMALDGELNKWYPRAKNTQLNPYEFETSHRQWLELRDACGTEDCIIAEYKTYIAELKGYPLFTAVENLPDITGGRDRGIDGLLSHNTEKPKRRSGTQFSVAERRWDVKPFFDHKAYLNLIEILKWESPFFGQNLSLTGPVAAINTPQQFYLYVLFEDYDPGHLPPTSILVQLAEDGDIKIVSLSDRSSRTCSLPLDAPQYDFSVDGDGLAFTALEHCKPLRRRWSVSQQALTSIAMPQESTQADGNAHDINWHGQCGDLSCYGHRGDPGLPFLAFHAQSANNPLRQSQQFSAFGGDDYTIYPDQMFLVNGTSNPKQIIGSNSRDAMSWFLYGTRNRCSFRQCYFVNAFGDYGLWQVDLPTMTLTRILPIQYIEKYEPVSVGNRNYVFLKTEMSRNQIYVAREK</sequence>
<dbReference type="Proteomes" id="UP000327108">
    <property type="component" value="Unassembled WGS sequence"/>
</dbReference>
<reference evidence="1 2" key="1">
    <citation type="submission" date="2019-09" db="EMBL/GenBank/DDBJ databases">
        <title>Biological control of the noxious weed angled onion (Allium triquetrum) thwarted by endophytic bacteria in Victoria, Australia.</title>
        <authorList>
            <person name="Tehranchian P."/>
            <person name="Adair R.J."/>
            <person name="Van T.H."/>
            <person name="Morrison P.D."/>
            <person name="Williams H."/>
            <person name="Lawrie A.C."/>
        </authorList>
    </citation>
    <scope>NUCLEOTIDE SEQUENCE [LARGE SCALE GENOMIC DNA]</scope>
    <source>
        <strain evidence="1 2">RPTAtOch1</strain>
    </source>
</reference>
<proteinExistence type="predicted"/>
<dbReference type="PANTHER" id="PTHR37549">
    <property type="entry name" value="LIPOPROTEIN LPRI"/>
    <property type="match status" value="1"/>
</dbReference>
<dbReference type="RefSeq" id="WP_151095886.1">
    <property type="nucleotide sequence ID" value="NZ_JBLZNO010000018.1"/>
</dbReference>
<dbReference type="AlphaFoldDB" id="A0A5N1JKB7"/>
<protein>
    <recommendedName>
        <fullName evidence="3">DUF1311 domain-containing protein</fullName>
    </recommendedName>
</protein>
<comment type="caution">
    <text evidence="1">The sequence shown here is derived from an EMBL/GenBank/DDBJ whole genome shotgun (WGS) entry which is preliminary data.</text>
</comment>
<dbReference type="GO" id="GO:0005576">
    <property type="term" value="C:extracellular region"/>
    <property type="evidence" value="ECO:0007669"/>
    <property type="project" value="TreeGrafter"/>
</dbReference>
<name>A0A5N1JKB7_9HYPH</name>
<evidence type="ECO:0000313" key="2">
    <source>
        <dbReference type="Proteomes" id="UP000327108"/>
    </source>
</evidence>